<evidence type="ECO:0000256" key="6">
    <source>
        <dbReference type="ARBA" id="ARBA00023004"/>
    </source>
</evidence>
<evidence type="ECO:0000256" key="4">
    <source>
        <dbReference type="ARBA" id="ARBA00022964"/>
    </source>
</evidence>
<comment type="cofactor">
    <cofactor evidence="1">
        <name>Fe(2+)</name>
        <dbReference type="ChEBI" id="CHEBI:29033"/>
    </cofactor>
</comment>
<evidence type="ECO:0000313" key="9">
    <source>
        <dbReference type="Proteomes" id="UP000256645"/>
    </source>
</evidence>
<name>A0A3D8RVC1_9HELO</name>
<dbReference type="OrthoDB" id="10257314at2759"/>
<dbReference type="Proteomes" id="UP000256645">
    <property type="component" value="Unassembled WGS sequence"/>
</dbReference>
<evidence type="ECO:0000256" key="3">
    <source>
        <dbReference type="ARBA" id="ARBA00022723"/>
    </source>
</evidence>
<dbReference type="PANTHER" id="PTHR30468">
    <property type="entry name" value="ALPHA-KETOGLUTARATE-DEPENDENT SULFONATE DIOXYGENASE"/>
    <property type="match status" value="1"/>
</dbReference>
<protein>
    <recommendedName>
        <fullName evidence="7">TauD/TfdA-like domain-containing protein</fullName>
    </recommendedName>
</protein>
<dbReference type="EMBL" id="PDLM01000005">
    <property type="protein sequence ID" value="RDW77814.1"/>
    <property type="molecule type" value="Genomic_DNA"/>
</dbReference>
<keyword evidence="4" id="KW-0223">Dioxygenase</keyword>
<evidence type="ECO:0000256" key="1">
    <source>
        <dbReference type="ARBA" id="ARBA00001954"/>
    </source>
</evidence>
<feature type="domain" description="TauD/TfdA-like" evidence="7">
    <location>
        <begin position="39"/>
        <end position="332"/>
    </location>
</feature>
<dbReference type="SUPFAM" id="SSF51197">
    <property type="entry name" value="Clavaminate synthase-like"/>
    <property type="match status" value="1"/>
</dbReference>
<organism evidence="8 9">
    <name type="scientific">Coleophoma cylindrospora</name>
    <dbReference type="NCBI Taxonomy" id="1849047"/>
    <lineage>
        <taxon>Eukaryota</taxon>
        <taxon>Fungi</taxon>
        <taxon>Dikarya</taxon>
        <taxon>Ascomycota</taxon>
        <taxon>Pezizomycotina</taxon>
        <taxon>Leotiomycetes</taxon>
        <taxon>Helotiales</taxon>
        <taxon>Dermateaceae</taxon>
        <taxon>Coleophoma</taxon>
    </lineage>
</organism>
<keyword evidence="5" id="KW-0560">Oxidoreductase</keyword>
<evidence type="ECO:0000256" key="2">
    <source>
        <dbReference type="ARBA" id="ARBA00005896"/>
    </source>
</evidence>
<keyword evidence="6" id="KW-0408">Iron</keyword>
<gene>
    <name evidence="8" type="ORF">BP6252_05867</name>
</gene>
<dbReference type="GO" id="GO:0016706">
    <property type="term" value="F:2-oxoglutarate-dependent dioxygenase activity"/>
    <property type="evidence" value="ECO:0007669"/>
    <property type="project" value="TreeGrafter"/>
</dbReference>
<dbReference type="AlphaFoldDB" id="A0A3D8RVC1"/>
<comment type="caution">
    <text evidence="8">The sequence shown here is derived from an EMBL/GenBank/DDBJ whole genome shotgun (WGS) entry which is preliminary data.</text>
</comment>
<proteinExistence type="inferred from homology"/>
<evidence type="ECO:0000259" key="7">
    <source>
        <dbReference type="Pfam" id="PF02668"/>
    </source>
</evidence>
<dbReference type="InterPro" id="IPR003819">
    <property type="entry name" value="TauD/TfdA-like"/>
</dbReference>
<dbReference type="InterPro" id="IPR051323">
    <property type="entry name" value="AtsK-like"/>
</dbReference>
<keyword evidence="9" id="KW-1185">Reference proteome</keyword>
<dbReference type="GO" id="GO:0046872">
    <property type="term" value="F:metal ion binding"/>
    <property type="evidence" value="ECO:0007669"/>
    <property type="project" value="UniProtKB-KW"/>
</dbReference>
<dbReference type="Pfam" id="PF02668">
    <property type="entry name" value="TauD"/>
    <property type="match status" value="1"/>
</dbReference>
<reference evidence="8 9" key="1">
    <citation type="journal article" date="2018" name="IMA Fungus">
        <title>IMA Genome-F 9: Draft genome sequence of Annulohypoxylon stygium, Aspergillus mulundensis, Berkeleyomyces basicola (syn. Thielaviopsis basicola), Ceratocystis smalleyi, two Cercospora beticola strains, Coleophoma cylindrospora, Fusarium fracticaudum, Phialophora cf. hyalina, and Morchella septimelata.</title>
        <authorList>
            <person name="Wingfield B.D."/>
            <person name="Bills G.F."/>
            <person name="Dong Y."/>
            <person name="Huang W."/>
            <person name="Nel W.J."/>
            <person name="Swalarsk-Parry B.S."/>
            <person name="Vaghefi N."/>
            <person name="Wilken P.M."/>
            <person name="An Z."/>
            <person name="de Beer Z.W."/>
            <person name="De Vos L."/>
            <person name="Chen L."/>
            <person name="Duong T.A."/>
            <person name="Gao Y."/>
            <person name="Hammerbacher A."/>
            <person name="Kikkert J.R."/>
            <person name="Li Y."/>
            <person name="Li H."/>
            <person name="Li K."/>
            <person name="Li Q."/>
            <person name="Liu X."/>
            <person name="Ma X."/>
            <person name="Naidoo K."/>
            <person name="Pethybridge S.J."/>
            <person name="Sun J."/>
            <person name="Steenkamp E.T."/>
            <person name="van der Nest M.A."/>
            <person name="van Wyk S."/>
            <person name="Wingfield M.J."/>
            <person name="Xiong C."/>
            <person name="Yue Q."/>
            <person name="Zhang X."/>
        </authorList>
    </citation>
    <scope>NUCLEOTIDE SEQUENCE [LARGE SCALE GENOMIC DNA]</scope>
    <source>
        <strain evidence="8 9">BP6252</strain>
    </source>
</reference>
<dbReference type="Gene3D" id="3.60.130.10">
    <property type="entry name" value="Clavaminate synthase-like"/>
    <property type="match status" value="1"/>
</dbReference>
<accession>A0A3D8RVC1</accession>
<evidence type="ECO:0000256" key="5">
    <source>
        <dbReference type="ARBA" id="ARBA00023002"/>
    </source>
</evidence>
<dbReference type="InterPro" id="IPR042098">
    <property type="entry name" value="TauD-like_sf"/>
</dbReference>
<evidence type="ECO:0000313" key="8">
    <source>
        <dbReference type="EMBL" id="RDW77814.1"/>
    </source>
</evidence>
<sequence length="364" mass="40700">MAPAATDDIPSVAELSVKDSTKPAPLQLSGALDGFEQDDLTPVIGREFINVNIVDDVLNSPYADERLRDIAVTISQRGVVFFRKQDNLTDALQKEFVHRMGLLVGKPKDSTLHVHPTLNNTNEFGNDDAEISVISSASRKKYQSFAPQGAPRKYDAAQWHSDIQFENLPADYTSLRLTTLPSTGGDTLWASGYEIYDRFSKPYQKFFESLTATYSGEGFLKLVAAGKAKLYEQPRGSPQNVGDHLTAVHPVVRTNPVTGWKSIFAIGPFPVAINELTKEESDGILSMLRQAIIDQHDLQVRFRWKNPNDIAIWDNRSVFHSATFDYDNIGERFGNRAVGIGERPYFDPGSRSRREFLEENGLPY</sequence>
<dbReference type="STRING" id="1849047.A0A3D8RVC1"/>
<dbReference type="PANTHER" id="PTHR30468:SF10">
    <property type="entry name" value="TAUD_TFDA-LIKE DOMAIN-CONTAINING PROTEIN"/>
    <property type="match status" value="1"/>
</dbReference>
<keyword evidence="3" id="KW-0479">Metal-binding</keyword>
<comment type="similarity">
    <text evidence="2">Belongs to the TfdA dioxygenase family.</text>
</comment>
<dbReference type="GO" id="GO:0005737">
    <property type="term" value="C:cytoplasm"/>
    <property type="evidence" value="ECO:0007669"/>
    <property type="project" value="TreeGrafter"/>
</dbReference>